<dbReference type="Proteomes" id="UP000267096">
    <property type="component" value="Unassembled WGS sequence"/>
</dbReference>
<evidence type="ECO:0000256" key="1">
    <source>
        <dbReference type="SAM" id="Coils"/>
    </source>
</evidence>
<evidence type="ECO:0000313" key="4">
    <source>
        <dbReference type="WBParaSite" id="ASIM_0001994701-mRNA-1"/>
    </source>
</evidence>
<dbReference type="OrthoDB" id="3549872at2759"/>
<keyword evidence="1" id="KW-0175">Coiled coil</keyword>
<accession>A0A0M3KG35</accession>
<sequence length="252" mass="29491">AVTKHETLYRTIEDRVADVEEGKRNAEIKLIKAKELVSSQGEQLKQYEEERRTMKSKIMMFEMEARGKDAKIRHLSDLIKTLKTDLENARSEVHNLRDREDRYEMTKVHVEKQVTSDDSEARLRQMMTSFENERQTIFQVNAIGRESTANVLRIPVILSGYCLINHVKTFQGFNETVRKLTSQLSSLQTKNSDLKDDVDKLKRDLSDAEKTEAELRRNFDEKSRVAIEVQHLKDQVSAKNRLIPFFRCEHCF</sequence>
<evidence type="ECO:0000313" key="3">
    <source>
        <dbReference type="Proteomes" id="UP000267096"/>
    </source>
</evidence>
<organism evidence="4">
    <name type="scientific">Anisakis simplex</name>
    <name type="common">Herring worm</name>
    <dbReference type="NCBI Taxonomy" id="6269"/>
    <lineage>
        <taxon>Eukaryota</taxon>
        <taxon>Metazoa</taxon>
        <taxon>Ecdysozoa</taxon>
        <taxon>Nematoda</taxon>
        <taxon>Chromadorea</taxon>
        <taxon>Rhabditida</taxon>
        <taxon>Spirurina</taxon>
        <taxon>Ascaridomorpha</taxon>
        <taxon>Ascaridoidea</taxon>
        <taxon>Anisakidae</taxon>
        <taxon>Anisakis</taxon>
        <taxon>Anisakis simplex complex</taxon>
    </lineage>
</organism>
<reference evidence="2 3" key="2">
    <citation type="submission" date="2018-11" db="EMBL/GenBank/DDBJ databases">
        <authorList>
            <consortium name="Pathogen Informatics"/>
        </authorList>
    </citation>
    <scope>NUCLEOTIDE SEQUENCE [LARGE SCALE GENOMIC DNA]</scope>
</reference>
<reference evidence="4" key="1">
    <citation type="submission" date="2017-02" db="UniProtKB">
        <authorList>
            <consortium name="WormBaseParasite"/>
        </authorList>
    </citation>
    <scope>IDENTIFICATION</scope>
</reference>
<dbReference type="EMBL" id="UYRR01037062">
    <property type="protein sequence ID" value="VDK68924.1"/>
    <property type="molecule type" value="Genomic_DNA"/>
</dbReference>
<proteinExistence type="predicted"/>
<name>A0A0M3KG35_ANISI</name>
<dbReference type="WBParaSite" id="ASIM_0001994701-mRNA-1">
    <property type="protein sequence ID" value="ASIM_0001994701-mRNA-1"/>
    <property type="gene ID" value="ASIM_0001994701"/>
</dbReference>
<protein>
    <submittedName>
        <fullName evidence="4">Myosin_tail_1 domain-containing protein</fullName>
    </submittedName>
</protein>
<keyword evidence="3" id="KW-1185">Reference proteome</keyword>
<feature type="coiled-coil region" evidence="1">
    <location>
        <begin position="177"/>
        <end position="218"/>
    </location>
</feature>
<dbReference type="AlphaFoldDB" id="A0A0M3KG35"/>
<evidence type="ECO:0000313" key="2">
    <source>
        <dbReference type="EMBL" id="VDK68924.1"/>
    </source>
</evidence>
<feature type="coiled-coil region" evidence="1">
    <location>
        <begin position="9"/>
        <end position="106"/>
    </location>
</feature>
<gene>
    <name evidence="2" type="ORF">ASIM_LOCUS19333</name>
</gene>
<dbReference type="Gene3D" id="1.20.5.4090">
    <property type="match status" value="1"/>
</dbReference>